<keyword evidence="1" id="KW-1133">Transmembrane helix</keyword>
<reference evidence="3" key="1">
    <citation type="journal article" date="2024" name="IScience">
        <title>Strigolactones Initiate the Formation of Haustorium-like Structures in Castilleja.</title>
        <authorList>
            <person name="Buerger M."/>
            <person name="Peterson D."/>
            <person name="Chory J."/>
        </authorList>
    </citation>
    <scope>NUCLEOTIDE SEQUENCE [LARGE SCALE GENOMIC DNA]</scope>
</reference>
<proteinExistence type="predicted"/>
<gene>
    <name evidence="2" type="ORF">CASFOL_035655</name>
</gene>
<organism evidence="2 3">
    <name type="scientific">Castilleja foliolosa</name>
    <dbReference type="NCBI Taxonomy" id="1961234"/>
    <lineage>
        <taxon>Eukaryota</taxon>
        <taxon>Viridiplantae</taxon>
        <taxon>Streptophyta</taxon>
        <taxon>Embryophyta</taxon>
        <taxon>Tracheophyta</taxon>
        <taxon>Spermatophyta</taxon>
        <taxon>Magnoliopsida</taxon>
        <taxon>eudicotyledons</taxon>
        <taxon>Gunneridae</taxon>
        <taxon>Pentapetalae</taxon>
        <taxon>asterids</taxon>
        <taxon>lamiids</taxon>
        <taxon>Lamiales</taxon>
        <taxon>Orobanchaceae</taxon>
        <taxon>Pedicularideae</taxon>
        <taxon>Castillejinae</taxon>
        <taxon>Castilleja</taxon>
    </lineage>
</organism>
<dbReference type="EMBL" id="JAVIJP010000066">
    <property type="protein sequence ID" value="KAL3620743.1"/>
    <property type="molecule type" value="Genomic_DNA"/>
</dbReference>
<dbReference type="Proteomes" id="UP001632038">
    <property type="component" value="Unassembled WGS sequence"/>
</dbReference>
<evidence type="ECO:0000256" key="1">
    <source>
        <dbReference type="SAM" id="Phobius"/>
    </source>
</evidence>
<sequence>MSPEQAPGLEYPLPGLFSFSPYVVNHKHRRGGGNSEFPDLPSAYEGGGSNFEEEVGDNFGNLKTNADDDDNEGFVDTKSEASEVGIGCFLAGKNFDSSNSVCAQGDFCDANDDFSSDGSRTESELHLTRLTILEESKGESAQRKLLLLCAPNRRCTSDEIIETENDFSKRLPLPDLLLKQLEGVRPVPKLKKLLQQSSNRRIKKLCDYGIGCTTMRLLIMNSHRGSLWVLHKQQERKIKRRWRWMWRGFVGISVAAIGASFAAYSYVPRVTDHAFNVDTGT</sequence>
<evidence type="ECO:0000313" key="3">
    <source>
        <dbReference type="Proteomes" id="UP001632038"/>
    </source>
</evidence>
<keyword evidence="3" id="KW-1185">Reference proteome</keyword>
<evidence type="ECO:0000313" key="2">
    <source>
        <dbReference type="EMBL" id="KAL3620743.1"/>
    </source>
</evidence>
<name>A0ABD3BTA0_9LAMI</name>
<keyword evidence="1" id="KW-0812">Transmembrane</keyword>
<dbReference type="AlphaFoldDB" id="A0ABD3BTA0"/>
<feature type="transmembrane region" description="Helical" evidence="1">
    <location>
        <begin position="244"/>
        <end position="267"/>
    </location>
</feature>
<keyword evidence="1" id="KW-0472">Membrane</keyword>
<accession>A0ABD3BTA0</accession>
<comment type="caution">
    <text evidence="2">The sequence shown here is derived from an EMBL/GenBank/DDBJ whole genome shotgun (WGS) entry which is preliminary data.</text>
</comment>
<protein>
    <submittedName>
        <fullName evidence="2">Uncharacterized protein</fullName>
    </submittedName>
</protein>